<dbReference type="EMBL" id="JAVREH010000009">
    <property type="protein sequence ID" value="MDT0261673.1"/>
    <property type="molecule type" value="Genomic_DNA"/>
</dbReference>
<proteinExistence type="predicted"/>
<organism evidence="1 2">
    <name type="scientific">Jatrophihabitans lederbergiae</name>
    <dbReference type="NCBI Taxonomy" id="3075547"/>
    <lineage>
        <taxon>Bacteria</taxon>
        <taxon>Bacillati</taxon>
        <taxon>Actinomycetota</taxon>
        <taxon>Actinomycetes</taxon>
        <taxon>Jatrophihabitantales</taxon>
        <taxon>Jatrophihabitantaceae</taxon>
        <taxon>Jatrophihabitans</taxon>
    </lineage>
</organism>
<evidence type="ECO:0000313" key="1">
    <source>
        <dbReference type="EMBL" id="MDT0261673.1"/>
    </source>
</evidence>
<name>A0ABU2JAB9_9ACTN</name>
<accession>A0ABU2JAB9</accession>
<reference evidence="2" key="1">
    <citation type="submission" date="2023-07" db="EMBL/GenBank/DDBJ databases">
        <title>30 novel species of actinomycetes from the DSMZ collection.</title>
        <authorList>
            <person name="Nouioui I."/>
        </authorList>
    </citation>
    <scope>NUCLEOTIDE SEQUENCE [LARGE SCALE GENOMIC DNA]</scope>
    <source>
        <strain evidence="2">DSM 44399</strain>
    </source>
</reference>
<comment type="caution">
    <text evidence="1">The sequence shown here is derived from an EMBL/GenBank/DDBJ whole genome shotgun (WGS) entry which is preliminary data.</text>
</comment>
<gene>
    <name evidence="1" type="ORF">RM423_09730</name>
</gene>
<sequence>MTTARSGPGASHIVKTYANTSNDWYQNVVRTGTSSFGWTHIQIGGSTRNTANHPTDSVAQLYWQRAMDNWVNGVGGSIPFANGRLATYQFTGTGGIARTMCVLLDDNDYTYSGTNYGPKGIITAYYVAGHVGPTGCARD</sequence>
<evidence type="ECO:0000313" key="2">
    <source>
        <dbReference type="Proteomes" id="UP001183176"/>
    </source>
</evidence>
<dbReference type="Proteomes" id="UP001183176">
    <property type="component" value="Unassembled WGS sequence"/>
</dbReference>
<protein>
    <submittedName>
        <fullName evidence="1">Uncharacterized protein</fullName>
    </submittedName>
</protein>
<keyword evidence="2" id="KW-1185">Reference proteome</keyword>
<dbReference type="RefSeq" id="WP_311422826.1">
    <property type="nucleotide sequence ID" value="NZ_JAVREH010000009.1"/>
</dbReference>